<evidence type="ECO:0000313" key="2">
    <source>
        <dbReference type="EMBL" id="EPX82245.1"/>
    </source>
</evidence>
<evidence type="ECO:0000313" key="3">
    <source>
        <dbReference type="Proteomes" id="UP000015347"/>
    </source>
</evidence>
<keyword evidence="3" id="KW-1185">Reference proteome</keyword>
<dbReference type="AlphaFoldDB" id="S9RW48"/>
<dbReference type="Proteomes" id="UP000015347">
    <property type="component" value="Unassembled WGS sequence"/>
</dbReference>
<sequence>MLPVFRSLYILGALLALLAAVATAAGLLLPGRAPQGTTFQILTLGVAAGFLLIGTALLGVARSVSRLIRRAAAGTDPDLARDTRRLALWLVLGAAPLVLLLALAAWGILARMGEGRPLFGNAAPARIPAYEPVVISPAAASPLSRGQQALRHRPQGDPA</sequence>
<accession>S9RW48</accession>
<dbReference type="STRING" id="1123237.Salmuc_03032"/>
<evidence type="ECO:0000256" key="1">
    <source>
        <dbReference type="SAM" id="Phobius"/>
    </source>
</evidence>
<keyword evidence="1" id="KW-1133">Transmembrane helix</keyword>
<name>S9RW48_9RHOB</name>
<organism evidence="2 3">
    <name type="scientific">Salipiger mucosus DSM 16094</name>
    <dbReference type="NCBI Taxonomy" id="1123237"/>
    <lineage>
        <taxon>Bacteria</taxon>
        <taxon>Pseudomonadati</taxon>
        <taxon>Pseudomonadota</taxon>
        <taxon>Alphaproteobacteria</taxon>
        <taxon>Rhodobacterales</taxon>
        <taxon>Roseobacteraceae</taxon>
        <taxon>Salipiger</taxon>
    </lineage>
</organism>
<keyword evidence="1" id="KW-0472">Membrane</keyword>
<keyword evidence="1" id="KW-0812">Transmembrane</keyword>
<feature type="transmembrane region" description="Helical" evidence="1">
    <location>
        <begin position="86"/>
        <end position="109"/>
    </location>
</feature>
<dbReference type="RefSeq" id="WP_021120280.1">
    <property type="nucleotide sequence ID" value="NZ_KE557275.1"/>
</dbReference>
<feature type="transmembrane region" description="Helical" evidence="1">
    <location>
        <begin position="40"/>
        <end position="61"/>
    </location>
</feature>
<reference evidence="3" key="1">
    <citation type="journal article" date="2014" name="Stand. Genomic Sci.">
        <title>Genome sequence of the exopolysaccharide-producing Salipiger mucosus type strain (DSM 16094(T)), a moderately halophilic member of the Roseobacter clade.</title>
        <authorList>
            <person name="Riedel T."/>
            <person name="Spring S."/>
            <person name="Fiebig A."/>
            <person name="Petersen J."/>
            <person name="Kyrpides N.C."/>
            <person name="Goker M."/>
            <person name="Klenk H.P."/>
        </authorList>
    </citation>
    <scope>NUCLEOTIDE SEQUENCE [LARGE SCALE GENOMIC DNA]</scope>
    <source>
        <strain evidence="3">DSM 16094</strain>
    </source>
</reference>
<dbReference type="EMBL" id="APVH01000024">
    <property type="protein sequence ID" value="EPX82245.1"/>
    <property type="molecule type" value="Genomic_DNA"/>
</dbReference>
<proteinExistence type="predicted"/>
<gene>
    <name evidence="2" type="ORF">Salmuc_03032</name>
</gene>
<protein>
    <submittedName>
        <fullName evidence="2">Uncharacterized protein</fullName>
    </submittedName>
</protein>
<dbReference type="HOGENOM" id="CLU_1659494_0_0_5"/>
<comment type="caution">
    <text evidence="2">The sequence shown here is derived from an EMBL/GenBank/DDBJ whole genome shotgun (WGS) entry which is preliminary data.</text>
</comment>